<comment type="caution">
    <text evidence="2">The sequence shown here is derived from an EMBL/GenBank/DDBJ whole genome shotgun (WGS) entry which is preliminary data.</text>
</comment>
<organism evidence="2 3">
    <name type="scientific">Phenylobacterium kunshanense</name>
    <dbReference type="NCBI Taxonomy" id="1445034"/>
    <lineage>
        <taxon>Bacteria</taxon>
        <taxon>Pseudomonadati</taxon>
        <taxon>Pseudomonadota</taxon>
        <taxon>Alphaproteobacteria</taxon>
        <taxon>Caulobacterales</taxon>
        <taxon>Caulobacteraceae</taxon>
        <taxon>Phenylobacterium</taxon>
    </lineage>
</organism>
<dbReference type="Pfam" id="PF10135">
    <property type="entry name" value="Rod-binding"/>
    <property type="match status" value="1"/>
</dbReference>
<evidence type="ECO:0000313" key="3">
    <source>
        <dbReference type="Proteomes" id="UP000249524"/>
    </source>
</evidence>
<dbReference type="AlphaFoldDB" id="A0A328BR25"/>
<dbReference type="Proteomes" id="UP000249524">
    <property type="component" value="Unassembled WGS sequence"/>
</dbReference>
<keyword evidence="3" id="KW-1185">Reference proteome</keyword>
<sequence length="104" mass="11067">MSGFTTPVSVSPALLTPTAQATTADLARGKARDAAEKFESQFLSIMLQQMFQGVETDGPFGGGQGEEMFRSMMTEAMGKQMTKAGGIGLADTIQREILKMQGLT</sequence>
<reference evidence="2 3" key="1">
    <citation type="submission" date="2018-05" db="EMBL/GenBank/DDBJ databases">
        <authorList>
            <person name="Lanie J.A."/>
            <person name="Ng W.-L."/>
            <person name="Kazmierczak K.M."/>
            <person name="Andrzejewski T.M."/>
            <person name="Davidsen T.M."/>
            <person name="Wayne K.J."/>
            <person name="Tettelin H."/>
            <person name="Glass J.I."/>
            <person name="Rusch D."/>
            <person name="Podicherti R."/>
            <person name="Tsui H.-C.T."/>
            <person name="Winkler M.E."/>
        </authorList>
    </citation>
    <scope>NUCLEOTIDE SEQUENCE [LARGE SCALE GENOMIC DNA]</scope>
    <source>
        <strain evidence="2 3">BUT-10</strain>
    </source>
</reference>
<protein>
    <submittedName>
        <fullName evidence="2">Chemotaxis protein chel</fullName>
    </submittedName>
</protein>
<evidence type="ECO:0000313" key="2">
    <source>
        <dbReference type="EMBL" id="RAK68456.1"/>
    </source>
</evidence>
<gene>
    <name evidence="2" type="ORF">DJ019_00025</name>
</gene>
<evidence type="ECO:0000259" key="1">
    <source>
        <dbReference type="Pfam" id="PF10135"/>
    </source>
</evidence>
<accession>A0A328BR25</accession>
<name>A0A328BR25_9CAUL</name>
<proteinExistence type="predicted"/>
<dbReference type="InterPro" id="IPR019301">
    <property type="entry name" value="Flagellar_prot_FlgJ_N"/>
</dbReference>
<feature type="domain" description="Flagellar protein FlgJ N-terminal" evidence="1">
    <location>
        <begin position="48"/>
        <end position="95"/>
    </location>
</feature>
<dbReference type="OrthoDB" id="7862954at2"/>
<dbReference type="EMBL" id="QFYS01000001">
    <property type="protein sequence ID" value="RAK68456.1"/>
    <property type="molecule type" value="Genomic_DNA"/>
</dbReference>
<dbReference type="RefSeq" id="WP_111273948.1">
    <property type="nucleotide sequence ID" value="NZ_QFYS01000001.1"/>
</dbReference>